<dbReference type="InterPro" id="IPR000086">
    <property type="entry name" value="NUDIX_hydrolase_dom"/>
</dbReference>
<dbReference type="Pfam" id="PF21906">
    <property type="entry name" value="WHD_NrtR"/>
    <property type="match status" value="1"/>
</dbReference>
<dbReference type="PANTHER" id="PTHR43736:SF4">
    <property type="entry name" value="SLR1690 PROTEIN"/>
    <property type="match status" value="1"/>
</dbReference>
<dbReference type="CDD" id="cd18873">
    <property type="entry name" value="NUDIX_NadM_like"/>
    <property type="match status" value="1"/>
</dbReference>
<evidence type="ECO:0000259" key="1">
    <source>
        <dbReference type="PROSITE" id="PS51462"/>
    </source>
</evidence>
<sequence>MTLTDIYKGSPRNYVSVDCVIFGYEDYELKLLLFQREIEPEKGGWSLLGGFCGEDESLENAAARVLDKTTGLTDIFMDQVQAFSSVDRDPGGRVISIVFYALIPIFQQNKEKVNRKGAKWFPVNDLPELIFDHSEMVENAMKKLQLRASYHLVGRELLTEQFTLMQLRSLYEAIFQKELDPGNFRKKVLSLKLLERLNKKNTTESKKGAYLYKFVSEPEKSNERILKVNISL</sequence>
<dbReference type="InterPro" id="IPR036388">
    <property type="entry name" value="WH-like_DNA-bd_sf"/>
</dbReference>
<dbReference type="PROSITE" id="PS51462">
    <property type="entry name" value="NUDIX"/>
    <property type="match status" value="1"/>
</dbReference>
<dbReference type="AlphaFoldDB" id="A0A2U2BAV8"/>
<dbReference type="InterPro" id="IPR054105">
    <property type="entry name" value="WHD_NrtR"/>
</dbReference>
<dbReference type="Proteomes" id="UP000244956">
    <property type="component" value="Unassembled WGS sequence"/>
</dbReference>
<dbReference type="EMBL" id="QEWP01000004">
    <property type="protein sequence ID" value="PWE00204.1"/>
    <property type="molecule type" value="Genomic_DNA"/>
</dbReference>
<dbReference type="OrthoDB" id="9786141at2"/>
<dbReference type="Gene3D" id="3.90.79.10">
    <property type="entry name" value="Nucleoside Triphosphate Pyrophosphohydrolase"/>
    <property type="match status" value="1"/>
</dbReference>
<dbReference type="PANTHER" id="PTHR43736">
    <property type="entry name" value="ADP-RIBOSE PYROPHOSPHATASE"/>
    <property type="match status" value="1"/>
</dbReference>
<dbReference type="Gene3D" id="1.10.10.10">
    <property type="entry name" value="Winged helix-like DNA-binding domain superfamily/Winged helix DNA-binding domain"/>
    <property type="match status" value="1"/>
</dbReference>
<keyword evidence="3" id="KW-1185">Reference proteome</keyword>
<reference evidence="2 3" key="1">
    <citation type="submission" date="2018-05" db="EMBL/GenBank/DDBJ databases">
        <title>Marinilabilia rubrum sp. nov., isolated from saltern sediment.</title>
        <authorList>
            <person name="Zhang R."/>
        </authorList>
    </citation>
    <scope>NUCLEOTIDE SEQUENCE [LARGE SCALE GENOMIC DNA]</scope>
    <source>
        <strain evidence="2 3">WTE16</strain>
    </source>
</reference>
<gene>
    <name evidence="2" type="ORF">DDZ16_07590</name>
</gene>
<proteinExistence type="predicted"/>
<dbReference type="InterPro" id="IPR036390">
    <property type="entry name" value="WH_DNA-bd_sf"/>
</dbReference>
<dbReference type="Pfam" id="PF00293">
    <property type="entry name" value="NUDIX"/>
    <property type="match status" value="1"/>
</dbReference>
<evidence type="ECO:0000313" key="3">
    <source>
        <dbReference type="Proteomes" id="UP000244956"/>
    </source>
</evidence>
<name>A0A2U2BAV8_9BACT</name>
<dbReference type="SUPFAM" id="SSF46785">
    <property type="entry name" value="Winged helix' DNA-binding domain"/>
    <property type="match status" value="1"/>
</dbReference>
<organism evidence="2 3">
    <name type="scientific">Marinilabilia rubra</name>
    <dbReference type="NCBI Taxonomy" id="2162893"/>
    <lineage>
        <taxon>Bacteria</taxon>
        <taxon>Pseudomonadati</taxon>
        <taxon>Bacteroidota</taxon>
        <taxon>Bacteroidia</taxon>
        <taxon>Marinilabiliales</taxon>
        <taxon>Marinilabiliaceae</taxon>
        <taxon>Marinilabilia</taxon>
    </lineage>
</organism>
<feature type="domain" description="Nudix hydrolase" evidence="1">
    <location>
        <begin position="12"/>
        <end position="145"/>
    </location>
</feature>
<dbReference type="RefSeq" id="WP_109263827.1">
    <property type="nucleotide sequence ID" value="NZ_QEWP01000004.1"/>
</dbReference>
<dbReference type="InterPro" id="IPR015797">
    <property type="entry name" value="NUDIX_hydrolase-like_dom_sf"/>
</dbReference>
<evidence type="ECO:0000313" key="2">
    <source>
        <dbReference type="EMBL" id="PWE00204.1"/>
    </source>
</evidence>
<comment type="caution">
    <text evidence="2">The sequence shown here is derived from an EMBL/GenBank/DDBJ whole genome shotgun (WGS) entry which is preliminary data.</text>
</comment>
<dbReference type="SUPFAM" id="SSF55811">
    <property type="entry name" value="Nudix"/>
    <property type="match status" value="1"/>
</dbReference>
<accession>A0A2U2BAV8</accession>
<protein>
    <submittedName>
        <fullName evidence="2">DNA mismatch repair protein MutT</fullName>
    </submittedName>
</protein>